<organism evidence="1 2">
    <name type="scientific">Methylococcus capsulatus</name>
    <dbReference type="NCBI Taxonomy" id="414"/>
    <lineage>
        <taxon>Bacteria</taxon>
        <taxon>Pseudomonadati</taxon>
        <taxon>Pseudomonadota</taxon>
        <taxon>Gammaproteobacteria</taxon>
        <taxon>Methylococcales</taxon>
        <taxon>Methylococcaceae</taxon>
        <taxon>Methylococcus</taxon>
    </lineage>
</organism>
<dbReference type="RefSeq" id="WP_198322143.1">
    <property type="nucleotide sequence ID" value="NZ_CP104311.1"/>
</dbReference>
<protein>
    <submittedName>
        <fullName evidence="1">Uncharacterized protein</fullName>
    </submittedName>
</protein>
<dbReference type="EMBL" id="CP104311">
    <property type="protein sequence ID" value="WWF03111.1"/>
    <property type="molecule type" value="Genomic_DNA"/>
</dbReference>
<evidence type="ECO:0000313" key="1">
    <source>
        <dbReference type="EMBL" id="WWF03111.1"/>
    </source>
</evidence>
<name>A0ABZ2F7M3_METCP</name>
<keyword evidence="2" id="KW-1185">Reference proteome</keyword>
<reference evidence="1 2" key="1">
    <citation type="submission" date="2022-09" db="EMBL/GenBank/DDBJ databases">
        <authorList>
            <person name="Giprobiosintez L."/>
        </authorList>
    </citation>
    <scope>NUCLEOTIDE SEQUENCE [LARGE SCALE GENOMIC DNA]</scope>
    <source>
        <strain evidence="2">VKPM-B-12549 (GBS-15)</strain>
    </source>
</reference>
<proteinExistence type="predicted"/>
<sequence length="169" mass="18861">MTILAEGDLQIALPANAVGRKFDDEASHGLSHCMKAVDFIVELDDRVLFIEFKDPEHPAAQPKDQKKFLQKFLSGALDADLKTKYRDSFLYEWASGQATKPIYYLVLIGASTLSDADLLARTDALKRQIPTTGPDDKPWERSFVAGCAVMNIKTWNKALPQYPVSRLST</sequence>
<gene>
    <name evidence="1" type="ORF">N4J17_05690</name>
</gene>
<accession>A0ABZ2F7M3</accession>
<dbReference type="Proteomes" id="UP001359308">
    <property type="component" value="Chromosome"/>
</dbReference>
<evidence type="ECO:0000313" key="2">
    <source>
        <dbReference type="Proteomes" id="UP001359308"/>
    </source>
</evidence>